<protein>
    <recommendedName>
        <fullName evidence="19">Subtilisin-like protease</fullName>
    </recommendedName>
</protein>
<dbReference type="InterPro" id="IPR023828">
    <property type="entry name" value="Peptidase_S8_Ser-AS"/>
</dbReference>
<dbReference type="OMA" id="SINWVSH"/>
<dbReference type="PANTHER" id="PTHR10795">
    <property type="entry name" value="PROPROTEIN CONVERTASE SUBTILISIN/KEXIN"/>
    <property type="match status" value="1"/>
</dbReference>
<organism evidence="17 18">
    <name type="scientific">Lupinus angustifolius</name>
    <name type="common">Narrow-leaved blue lupine</name>
    <dbReference type="NCBI Taxonomy" id="3871"/>
    <lineage>
        <taxon>Eukaryota</taxon>
        <taxon>Viridiplantae</taxon>
        <taxon>Streptophyta</taxon>
        <taxon>Embryophyta</taxon>
        <taxon>Tracheophyta</taxon>
        <taxon>Spermatophyta</taxon>
        <taxon>Magnoliopsida</taxon>
        <taxon>eudicotyledons</taxon>
        <taxon>Gunneridae</taxon>
        <taxon>Pentapetalae</taxon>
        <taxon>rosids</taxon>
        <taxon>fabids</taxon>
        <taxon>Fabales</taxon>
        <taxon>Fabaceae</taxon>
        <taxon>Papilionoideae</taxon>
        <taxon>50 kb inversion clade</taxon>
        <taxon>genistoids sensu lato</taxon>
        <taxon>core genistoids</taxon>
        <taxon>Genisteae</taxon>
        <taxon>Lupinus</taxon>
    </lineage>
</organism>
<feature type="chain" id="PRO_5012068896" description="Subtilisin-like protease" evidence="13">
    <location>
        <begin position="25"/>
        <end position="774"/>
    </location>
</feature>
<dbReference type="SUPFAM" id="SSF52743">
    <property type="entry name" value="Subtilisin-like"/>
    <property type="match status" value="1"/>
</dbReference>
<feature type="active site" description="Charge relay system" evidence="11 12">
    <location>
        <position position="223"/>
    </location>
</feature>
<evidence type="ECO:0000256" key="13">
    <source>
        <dbReference type="SAM" id="SignalP"/>
    </source>
</evidence>
<dbReference type="GO" id="GO:0009609">
    <property type="term" value="P:response to symbiotic bacterium"/>
    <property type="evidence" value="ECO:0007669"/>
    <property type="project" value="UniProtKB-ARBA"/>
</dbReference>
<evidence type="ECO:0000256" key="9">
    <source>
        <dbReference type="ARBA" id="ARBA00022825"/>
    </source>
</evidence>
<dbReference type="Gene3D" id="3.50.30.30">
    <property type="match status" value="1"/>
</dbReference>
<keyword evidence="5" id="KW-0964">Secreted</keyword>
<dbReference type="Gene3D" id="3.30.70.80">
    <property type="entry name" value="Peptidase S8 propeptide/proteinase inhibitor I9"/>
    <property type="match status" value="1"/>
</dbReference>
<evidence type="ECO:0008006" key="19">
    <source>
        <dbReference type="Google" id="ProtNLM"/>
    </source>
</evidence>
<keyword evidence="8 12" id="KW-0378">Hydrolase</keyword>
<name>A0A1J7HYG3_LUPAN</name>
<dbReference type="Gene3D" id="2.60.40.2310">
    <property type="match status" value="1"/>
</dbReference>
<evidence type="ECO:0000256" key="10">
    <source>
        <dbReference type="ARBA" id="ARBA00023180"/>
    </source>
</evidence>
<dbReference type="Gene3D" id="3.40.50.200">
    <property type="entry name" value="Peptidase S8/S53 domain"/>
    <property type="match status" value="1"/>
</dbReference>
<evidence type="ECO:0000256" key="7">
    <source>
        <dbReference type="ARBA" id="ARBA00022729"/>
    </source>
</evidence>
<proteinExistence type="inferred from homology"/>
<evidence type="ECO:0000256" key="4">
    <source>
        <dbReference type="ARBA" id="ARBA00022523"/>
    </source>
</evidence>
<evidence type="ECO:0000256" key="3">
    <source>
        <dbReference type="ARBA" id="ARBA00011073"/>
    </source>
</evidence>
<evidence type="ECO:0000259" key="15">
    <source>
        <dbReference type="Pfam" id="PF05922"/>
    </source>
</evidence>
<comment type="function">
    <text evidence="1">Required for arbuscular mycorrhiza (AM) development during AM symbiosis with AM fungi (e.g. Glomeromycota intraradices).</text>
</comment>
<keyword evidence="6 12" id="KW-0645">Protease</keyword>
<dbReference type="InterPro" id="IPR000209">
    <property type="entry name" value="Peptidase_S8/S53_dom"/>
</dbReference>
<dbReference type="GO" id="GO:0004252">
    <property type="term" value="F:serine-type endopeptidase activity"/>
    <property type="evidence" value="ECO:0007669"/>
    <property type="project" value="UniProtKB-UniRule"/>
</dbReference>
<dbReference type="InterPro" id="IPR045051">
    <property type="entry name" value="SBT"/>
</dbReference>
<feature type="signal peptide" evidence="13">
    <location>
        <begin position="1"/>
        <end position="24"/>
    </location>
</feature>
<evidence type="ECO:0000313" key="18">
    <source>
        <dbReference type="Proteomes" id="UP000188354"/>
    </source>
</evidence>
<dbReference type="CDD" id="cd02120">
    <property type="entry name" value="PA_subtilisin_like"/>
    <property type="match status" value="1"/>
</dbReference>
<keyword evidence="10" id="KW-0325">Glycoprotein</keyword>
<dbReference type="CDD" id="cd04852">
    <property type="entry name" value="Peptidases_S8_3"/>
    <property type="match status" value="1"/>
</dbReference>
<dbReference type="AlphaFoldDB" id="A0A1J7HYG3"/>
<dbReference type="Pfam" id="PF05922">
    <property type="entry name" value="Inhibitor_I9"/>
    <property type="match status" value="1"/>
</dbReference>
<dbReference type="EMBL" id="CM007361">
    <property type="protein sequence ID" value="OIW17771.1"/>
    <property type="molecule type" value="Genomic_DNA"/>
</dbReference>
<dbReference type="GO" id="GO:0048046">
    <property type="term" value="C:apoplast"/>
    <property type="evidence" value="ECO:0007669"/>
    <property type="project" value="UniProtKB-SubCell"/>
</dbReference>
<keyword evidence="7 13" id="KW-0732">Signal</keyword>
<evidence type="ECO:0000256" key="6">
    <source>
        <dbReference type="ARBA" id="ARBA00022670"/>
    </source>
</evidence>
<evidence type="ECO:0000256" key="11">
    <source>
        <dbReference type="PIRSR" id="PIRSR615500-1"/>
    </source>
</evidence>
<dbReference type="FunFam" id="3.40.50.200:FF:000006">
    <property type="entry name" value="Subtilisin-like protease SBT1.5"/>
    <property type="match status" value="1"/>
</dbReference>
<dbReference type="GO" id="GO:0009610">
    <property type="term" value="P:response to symbiotic fungus"/>
    <property type="evidence" value="ECO:0007669"/>
    <property type="project" value="UniProtKB-ARBA"/>
</dbReference>
<dbReference type="InterPro" id="IPR015500">
    <property type="entry name" value="Peptidase_S8_subtilisin-rel"/>
</dbReference>
<keyword evidence="4" id="KW-0052">Apoplast</keyword>
<dbReference type="PROSITE" id="PS00138">
    <property type="entry name" value="SUBTILASE_SER"/>
    <property type="match status" value="1"/>
</dbReference>
<evidence type="ECO:0000256" key="2">
    <source>
        <dbReference type="ARBA" id="ARBA00004271"/>
    </source>
</evidence>
<dbReference type="InterPro" id="IPR010259">
    <property type="entry name" value="S8pro/Inhibitor_I9"/>
</dbReference>
<comment type="similarity">
    <text evidence="3 12">Belongs to the peptidase S8 family.</text>
</comment>
<sequence length="774" mass="84201">MSSSIYHVLLSLLLCFMLHQPSLAIKKSYIVYLGSHSFGSNPSLEDVESVTNNHYDLLALHVGSVQKAKDSIFYSYNKYINGFAAILDEDEAAMIAKHSNVVSVFESKFRKLHTTHSWDFLGLEKNGAIPHDSIWNKTKGEDIIIANLDTGVWPESKSFSDEGFGPIPKKWRGICQTDNQNPDKFQCNRKLIGTRYFSKGFEAGSQRKGDNITFNTPRDYHGHGSHTLSTAAGNFVAQASVFGNGNGTASGGAPKARVVAYKVCWGPRGSCNDADVLAAFEAAISDGVDVISMSLGGDTSEFFNNAISLGSFHAIVNGIIVVSSAGNSGPSPQTVLNVEPWMITVAASSIDREFANYIKLGDNKVLKGSSLSEFGSPSDKLYPLINAVDAKADNVSVRYALQCNDESLDPNKAKGKILVCNTNLTDAIDQGVEAARVGAFGMILTDDKSALNIIRPQPHVLPASRVNFTEGSYILNYINHTKSPVAQISRVKTELGIKPAPTVAIFSSRGPNVIEPAILKPDIIAPGVNIIAAYSEGVPPQKGTSDKRRTPFMTVSGTSMACPHVSGLVGLLKAFHPDWSAAAIKSAIMTTATINDNRGKPILDHSLDRATPFDYGAGLIQPNHAVDPGLVYDLDVTDYLDFLCGRGYNGSIIKLFYGKPYTCPESFNIADFNYPSISIPNLEHGHSQSVTRTLTNVGSPSKYRVHVNAPPEVIVSVKPKFLRFKEKGEKKEFRATFTLRTLNESKTDYFFGSINWVSHKHHVRSPIVVKHRHA</sequence>
<dbReference type="InterPro" id="IPR037045">
    <property type="entry name" value="S8pro/Inhibitor_I9_sf"/>
</dbReference>
<dbReference type="InterPro" id="IPR034197">
    <property type="entry name" value="Peptidases_S8_3"/>
</dbReference>
<dbReference type="Proteomes" id="UP000188354">
    <property type="component" value="Chromosome LG01"/>
</dbReference>
<evidence type="ECO:0000256" key="5">
    <source>
        <dbReference type="ARBA" id="ARBA00022525"/>
    </source>
</evidence>
<comment type="subcellular location">
    <subcellularLocation>
        <location evidence="2">Secreted</location>
        <location evidence="2">Extracellular space</location>
        <location evidence="2">Apoplast</location>
    </subcellularLocation>
</comment>
<dbReference type="Pfam" id="PF17766">
    <property type="entry name" value="fn3_6"/>
    <property type="match status" value="1"/>
</dbReference>
<evidence type="ECO:0000313" key="17">
    <source>
        <dbReference type="EMBL" id="OIW17771.1"/>
    </source>
</evidence>
<keyword evidence="18" id="KW-1185">Reference proteome</keyword>
<feature type="domain" description="Peptidase S8/S53" evidence="14">
    <location>
        <begin position="140"/>
        <end position="604"/>
    </location>
</feature>
<dbReference type="PRINTS" id="PR00723">
    <property type="entry name" value="SUBTILISIN"/>
</dbReference>
<dbReference type="PROSITE" id="PS51892">
    <property type="entry name" value="SUBTILASE"/>
    <property type="match status" value="1"/>
</dbReference>
<evidence type="ECO:0000259" key="16">
    <source>
        <dbReference type="Pfam" id="PF17766"/>
    </source>
</evidence>
<dbReference type="Pfam" id="PF00082">
    <property type="entry name" value="Peptidase_S8"/>
    <property type="match status" value="1"/>
</dbReference>
<evidence type="ECO:0000256" key="1">
    <source>
        <dbReference type="ARBA" id="ARBA00002076"/>
    </source>
</evidence>
<feature type="domain" description="Inhibitor I9" evidence="15">
    <location>
        <begin position="28"/>
        <end position="113"/>
    </location>
</feature>
<dbReference type="GO" id="GO:0006508">
    <property type="term" value="P:proteolysis"/>
    <property type="evidence" value="ECO:0007669"/>
    <property type="project" value="UniProtKB-KW"/>
</dbReference>
<reference evidence="17 18" key="1">
    <citation type="journal article" date="2017" name="Plant Biotechnol. J.">
        <title>A comprehensive draft genome sequence for lupin (Lupinus angustifolius), an emerging health food: insights into plant-microbe interactions and legume evolution.</title>
        <authorList>
            <person name="Hane J.K."/>
            <person name="Ming Y."/>
            <person name="Kamphuis L.G."/>
            <person name="Nelson M.N."/>
            <person name="Garg G."/>
            <person name="Atkins C.A."/>
            <person name="Bayer P.E."/>
            <person name="Bravo A."/>
            <person name="Bringans S."/>
            <person name="Cannon S."/>
            <person name="Edwards D."/>
            <person name="Foley R."/>
            <person name="Gao L.L."/>
            <person name="Harrison M.J."/>
            <person name="Huang W."/>
            <person name="Hurgobin B."/>
            <person name="Li S."/>
            <person name="Liu C.W."/>
            <person name="McGrath A."/>
            <person name="Morahan G."/>
            <person name="Murray J."/>
            <person name="Weller J."/>
            <person name="Jian J."/>
            <person name="Singh K.B."/>
        </authorList>
    </citation>
    <scope>NUCLEOTIDE SEQUENCE [LARGE SCALE GENOMIC DNA]</scope>
    <source>
        <strain evidence="18">cv. Tanjil</strain>
        <tissue evidence="17">Whole plant</tissue>
    </source>
</reference>
<dbReference type="Gramene" id="OIW17771">
    <property type="protein sequence ID" value="OIW17771"/>
    <property type="gene ID" value="TanjilG_06456"/>
</dbReference>
<dbReference type="FunFam" id="3.50.30.30:FF:000005">
    <property type="entry name" value="subtilisin-like protease SBT1.5"/>
    <property type="match status" value="1"/>
</dbReference>
<accession>A0A1J7HYG3</accession>
<evidence type="ECO:0000259" key="14">
    <source>
        <dbReference type="Pfam" id="PF00082"/>
    </source>
</evidence>
<gene>
    <name evidence="17" type="ORF">TanjilG_06456</name>
</gene>
<feature type="domain" description="Subtilisin-like protease fibronectin type-III" evidence="16">
    <location>
        <begin position="671"/>
        <end position="769"/>
    </location>
</feature>
<dbReference type="FunFam" id="3.30.70.80:FF:000002">
    <property type="entry name" value="Subtilisin-like protease SBT5.3"/>
    <property type="match status" value="1"/>
</dbReference>
<evidence type="ECO:0000256" key="8">
    <source>
        <dbReference type="ARBA" id="ARBA00022801"/>
    </source>
</evidence>
<dbReference type="InterPro" id="IPR036852">
    <property type="entry name" value="Peptidase_S8/S53_dom_sf"/>
</dbReference>
<keyword evidence="9 12" id="KW-0720">Serine protease</keyword>
<dbReference type="FunFam" id="2.60.40.2310:FF:000001">
    <property type="entry name" value="Subtilisin-like protease SBT1.5"/>
    <property type="match status" value="1"/>
</dbReference>
<evidence type="ECO:0000256" key="12">
    <source>
        <dbReference type="PROSITE-ProRule" id="PRU01240"/>
    </source>
</evidence>
<dbReference type="InterPro" id="IPR041469">
    <property type="entry name" value="Subtilisin-like_FN3"/>
</dbReference>
<feature type="active site" description="Charge relay system" evidence="11 12">
    <location>
        <position position="559"/>
    </location>
</feature>
<feature type="active site" description="Charge relay system" evidence="11 12">
    <location>
        <position position="149"/>
    </location>
</feature>